<keyword evidence="4 5" id="KW-0472">Membrane</keyword>
<evidence type="ECO:0000256" key="3">
    <source>
        <dbReference type="ARBA" id="ARBA00022989"/>
    </source>
</evidence>
<feature type="transmembrane region" description="Helical" evidence="5">
    <location>
        <begin position="12"/>
        <end position="33"/>
    </location>
</feature>
<dbReference type="Pfam" id="PF08507">
    <property type="entry name" value="COPI_assoc"/>
    <property type="match status" value="1"/>
</dbReference>
<protein>
    <recommendedName>
        <fullName evidence="8">COPI associated protein-domain-containing protein</fullName>
    </recommendedName>
</protein>
<keyword evidence="2 5" id="KW-0812">Transmembrane</keyword>
<dbReference type="PANTHER" id="PTHR28128">
    <property type="entry name" value="GOLGI APPARATUS MEMBRANE PROTEIN TVP15"/>
    <property type="match status" value="1"/>
</dbReference>
<dbReference type="EMBL" id="RBNI01001946">
    <property type="protein sequence ID" value="RUP49817.1"/>
    <property type="molecule type" value="Genomic_DNA"/>
</dbReference>
<name>A0A433DG63_9FUNG</name>
<evidence type="ECO:0000313" key="7">
    <source>
        <dbReference type="Proteomes" id="UP000268093"/>
    </source>
</evidence>
<evidence type="ECO:0000256" key="5">
    <source>
        <dbReference type="SAM" id="Phobius"/>
    </source>
</evidence>
<comment type="subcellular location">
    <subcellularLocation>
        <location evidence="1">Membrane</location>
        <topology evidence="1">Multi-pass membrane protein</topology>
    </subcellularLocation>
</comment>
<sequence length="327" mass="35931">MATSKAKFENVTFITLNSLNILCYLLVIVGSFMNTTSGRFAEIVLNVYSVLMCIALIFNEIKTPDITREYFRFLCVYRGRGLLCVFCVPLVLPTLSVSNHTTNQPPVAIRTSSFGCVVLHENVFNIIVAIFSFTLGLIYLILSYTSLDPLLALIVNYQNWKDLSTELPQTTETSKVIDSAAEFYLNDVARNTSPISGPTLSPTANGLGLDFGQSNGTIEIKRALSDRDPDSVTIITGDMGLVEEDGRLKRHQSMGQDSDYGPVVGGRFGSSHVDREGAVPYQGYMPNGNPYNANHDEALGYRVGHNYTPSNYGNGYATNTRTGAPMW</sequence>
<evidence type="ECO:0000256" key="2">
    <source>
        <dbReference type="ARBA" id="ARBA00022692"/>
    </source>
</evidence>
<dbReference type="Proteomes" id="UP000268093">
    <property type="component" value="Unassembled WGS sequence"/>
</dbReference>
<keyword evidence="3 5" id="KW-1133">Transmembrane helix</keyword>
<accession>A0A433DG63</accession>
<evidence type="ECO:0000313" key="6">
    <source>
        <dbReference type="EMBL" id="RUP49817.1"/>
    </source>
</evidence>
<dbReference type="InterPro" id="IPR013714">
    <property type="entry name" value="Golgi_TVP15"/>
</dbReference>
<gene>
    <name evidence="6" type="ORF">BC936DRAFT_141367</name>
</gene>
<evidence type="ECO:0000256" key="1">
    <source>
        <dbReference type="ARBA" id="ARBA00004141"/>
    </source>
</evidence>
<proteinExistence type="predicted"/>
<dbReference type="PANTHER" id="PTHR28128:SF1">
    <property type="entry name" value="GOLGI APPARATUS MEMBRANE PROTEIN TVP15"/>
    <property type="match status" value="1"/>
</dbReference>
<dbReference type="OrthoDB" id="423534at2759"/>
<evidence type="ECO:0008006" key="8">
    <source>
        <dbReference type="Google" id="ProtNLM"/>
    </source>
</evidence>
<comment type="caution">
    <text evidence="6">The sequence shown here is derived from an EMBL/GenBank/DDBJ whole genome shotgun (WGS) entry which is preliminary data.</text>
</comment>
<dbReference type="AlphaFoldDB" id="A0A433DG63"/>
<reference evidence="6 7" key="1">
    <citation type="journal article" date="2018" name="New Phytol.">
        <title>Phylogenomics of Endogonaceae and evolution of mycorrhizas within Mucoromycota.</title>
        <authorList>
            <person name="Chang Y."/>
            <person name="Desiro A."/>
            <person name="Na H."/>
            <person name="Sandor L."/>
            <person name="Lipzen A."/>
            <person name="Clum A."/>
            <person name="Barry K."/>
            <person name="Grigoriev I.V."/>
            <person name="Martin F.M."/>
            <person name="Stajich J.E."/>
            <person name="Smith M.E."/>
            <person name="Bonito G."/>
            <person name="Spatafora J.W."/>
        </authorList>
    </citation>
    <scope>NUCLEOTIDE SEQUENCE [LARGE SCALE GENOMIC DNA]</scope>
    <source>
        <strain evidence="6 7">GMNB39</strain>
    </source>
</reference>
<feature type="transmembrane region" description="Helical" evidence="5">
    <location>
        <begin position="123"/>
        <end position="142"/>
    </location>
</feature>
<evidence type="ECO:0000256" key="4">
    <source>
        <dbReference type="ARBA" id="ARBA00023136"/>
    </source>
</evidence>
<dbReference type="GO" id="GO:0016020">
    <property type="term" value="C:membrane"/>
    <property type="evidence" value="ECO:0007669"/>
    <property type="project" value="UniProtKB-SubCell"/>
</dbReference>
<keyword evidence="7" id="KW-1185">Reference proteome</keyword>
<feature type="transmembrane region" description="Helical" evidence="5">
    <location>
        <begin position="39"/>
        <end position="58"/>
    </location>
</feature>
<organism evidence="6 7">
    <name type="scientific">Jimgerdemannia flammicorona</name>
    <dbReference type="NCBI Taxonomy" id="994334"/>
    <lineage>
        <taxon>Eukaryota</taxon>
        <taxon>Fungi</taxon>
        <taxon>Fungi incertae sedis</taxon>
        <taxon>Mucoromycota</taxon>
        <taxon>Mucoromycotina</taxon>
        <taxon>Endogonomycetes</taxon>
        <taxon>Endogonales</taxon>
        <taxon>Endogonaceae</taxon>
        <taxon>Jimgerdemannia</taxon>
    </lineage>
</organism>